<protein>
    <submittedName>
        <fullName evidence="4">FecR family protein</fullName>
    </submittedName>
</protein>
<feature type="domain" description="FecR N-terminal" evidence="3">
    <location>
        <begin position="13"/>
        <end position="54"/>
    </location>
</feature>
<evidence type="ECO:0000259" key="2">
    <source>
        <dbReference type="Pfam" id="PF04773"/>
    </source>
</evidence>
<feature type="transmembrane region" description="Helical" evidence="1">
    <location>
        <begin position="85"/>
        <end position="104"/>
    </location>
</feature>
<dbReference type="Pfam" id="PF04773">
    <property type="entry name" value="FecR"/>
    <property type="match status" value="1"/>
</dbReference>
<dbReference type="EMBL" id="FNHS01000031">
    <property type="protein sequence ID" value="SDO62675.1"/>
    <property type="molecule type" value="Genomic_DNA"/>
</dbReference>
<dbReference type="InterPro" id="IPR032623">
    <property type="entry name" value="FecR_N"/>
</dbReference>
<dbReference type="InterPro" id="IPR006860">
    <property type="entry name" value="FecR"/>
</dbReference>
<dbReference type="OrthoDB" id="636724at2"/>
<dbReference type="PANTHER" id="PTHR30273">
    <property type="entry name" value="PERIPLASMIC SIGNAL SENSOR AND SIGMA FACTOR ACTIVATOR FECR-RELATED"/>
    <property type="match status" value="1"/>
</dbReference>
<evidence type="ECO:0000259" key="3">
    <source>
        <dbReference type="Pfam" id="PF16220"/>
    </source>
</evidence>
<evidence type="ECO:0000313" key="5">
    <source>
        <dbReference type="Proteomes" id="UP000198704"/>
    </source>
</evidence>
<dbReference type="Gene3D" id="2.60.120.1440">
    <property type="match status" value="1"/>
</dbReference>
<organism evidence="4 5">
    <name type="scientific">Methylobacterium phyllostachyos</name>
    <dbReference type="NCBI Taxonomy" id="582672"/>
    <lineage>
        <taxon>Bacteria</taxon>
        <taxon>Pseudomonadati</taxon>
        <taxon>Pseudomonadota</taxon>
        <taxon>Alphaproteobacteria</taxon>
        <taxon>Hyphomicrobiales</taxon>
        <taxon>Methylobacteriaceae</taxon>
        <taxon>Methylobacterium</taxon>
    </lineage>
</organism>
<dbReference type="Pfam" id="PF16220">
    <property type="entry name" value="DUF4880"/>
    <property type="match status" value="1"/>
</dbReference>
<dbReference type="AlphaFoldDB" id="A0A1H0L3L5"/>
<dbReference type="InterPro" id="IPR012373">
    <property type="entry name" value="Ferrdict_sens_TM"/>
</dbReference>
<keyword evidence="1" id="KW-0472">Membrane</keyword>
<dbReference type="Proteomes" id="UP000198704">
    <property type="component" value="Unassembled WGS sequence"/>
</dbReference>
<keyword evidence="5" id="KW-1185">Reference proteome</keyword>
<dbReference type="PANTHER" id="PTHR30273:SF2">
    <property type="entry name" value="PROTEIN FECR"/>
    <property type="match status" value="1"/>
</dbReference>
<name>A0A1H0L3L5_9HYPH</name>
<keyword evidence="1" id="KW-0812">Transmembrane</keyword>
<dbReference type="RefSeq" id="WP_091722733.1">
    <property type="nucleotide sequence ID" value="NZ_FNHS01000031.1"/>
</dbReference>
<sequence length="327" mass="34539">MTRSAKHEDEPGEAAIGWMVELCSGATSERQKRAFASWLAADPRHAEAWAQLQRGLAPCGIAAEQKLPAGRLRQQLVERRPDRRAVLAGLMAALGLGTAGAVVADRFVPLGSLLADHVTRTAEQTHVHLDDGSEVVMAPRTALDIAYAPGRRGVRLIEGEVLLQVASRAAPFRLDAGALSLTAASGRFLIEKRSNSLAATGLEGTGQIAFGTQAASPIGRGERIGLRAGRPDREPVEVEDAAAWLDGLLVAKNRPVAAIVDGLRPYFPGVIRLDPAVAEIRATGVFPLRRPDDALDILGASLNLSVTRVAHYWVAIGPGAPGDARPG</sequence>
<evidence type="ECO:0000256" key="1">
    <source>
        <dbReference type="SAM" id="Phobius"/>
    </source>
</evidence>
<feature type="domain" description="FecR protein" evidence="2">
    <location>
        <begin position="116"/>
        <end position="204"/>
    </location>
</feature>
<evidence type="ECO:0000313" key="4">
    <source>
        <dbReference type="EMBL" id="SDO62675.1"/>
    </source>
</evidence>
<reference evidence="5" key="1">
    <citation type="submission" date="2016-10" db="EMBL/GenBank/DDBJ databases">
        <authorList>
            <person name="Varghese N."/>
            <person name="Submissions S."/>
        </authorList>
    </citation>
    <scope>NUCLEOTIDE SEQUENCE [LARGE SCALE GENOMIC DNA]</scope>
    <source>
        <strain evidence="5">BL47</strain>
    </source>
</reference>
<dbReference type="PIRSF" id="PIRSF018266">
    <property type="entry name" value="FecR"/>
    <property type="match status" value="1"/>
</dbReference>
<proteinExistence type="predicted"/>
<dbReference type="GO" id="GO:0016989">
    <property type="term" value="F:sigma factor antagonist activity"/>
    <property type="evidence" value="ECO:0007669"/>
    <property type="project" value="TreeGrafter"/>
</dbReference>
<gene>
    <name evidence="4" type="ORF">SAMN05216360_1313</name>
</gene>
<keyword evidence="1" id="KW-1133">Transmembrane helix</keyword>
<accession>A0A1H0L3L5</accession>
<dbReference type="STRING" id="582672.SAMN05216360_1313"/>